<dbReference type="InterPro" id="IPR027417">
    <property type="entry name" value="P-loop_NTPase"/>
</dbReference>
<dbReference type="Gene3D" id="3.40.50.300">
    <property type="entry name" value="P-loop containing nucleotide triphosphate hydrolases"/>
    <property type="match status" value="1"/>
</dbReference>
<protein>
    <submittedName>
        <fullName evidence="2">Sulfotransferase family protein</fullName>
    </submittedName>
</protein>
<dbReference type="InterPro" id="IPR000863">
    <property type="entry name" value="Sulfotransferase_dom"/>
</dbReference>
<organism evidence="2 3">
    <name type="scientific">Aromatoleum diolicum</name>
    <dbReference type="NCBI Taxonomy" id="75796"/>
    <lineage>
        <taxon>Bacteria</taxon>
        <taxon>Pseudomonadati</taxon>
        <taxon>Pseudomonadota</taxon>
        <taxon>Betaproteobacteria</taxon>
        <taxon>Rhodocyclales</taxon>
        <taxon>Rhodocyclaceae</taxon>
        <taxon>Aromatoleum</taxon>
    </lineage>
</organism>
<dbReference type="EMBL" id="WTVQ01000024">
    <property type="protein sequence ID" value="NMG75994.1"/>
    <property type="molecule type" value="Genomic_DNA"/>
</dbReference>
<proteinExistence type="predicted"/>
<dbReference type="Proteomes" id="UP000648984">
    <property type="component" value="Unassembled WGS sequence"/>
</dbReference>
<evidence type="ECO:0000313" key="2">
    <source>
        <dbReference type="EMBL" id="NMG75994.1"/>
    </source>
</evidence>
<accession>A0ABX1QC75</accession>
<reference evidence="2 3" key="1">
    <citation type="submission" date="2019-12" db="EMBL/GenBank/DDBJ databases">
        <title>Comparative genomics gives insights into the taxonomy of the Azoarcus-Aromatoleum group and reveals separate origins of nif in the plant-associated Azoarcus and non-plant-associated Aromatoleum sub-groups.</title>
        <authorList>
            <person name="Lafos M."/>
            <person name="Maluk M."/>
            <person name="Batista M."/>
            <person name="Junghare M."/>
            <person name="Carmona M."/>
            <person name="Faoro H."/>
            <person name="Cruz L.M."/>
            <person name="Battistoni F."/>
            <person name="De Souza E."/>
            <person name="Pedrosa F."/>
            <person name="Chen W.-M."/>
            <person name="Poole P.S."/>
            <person name="Dixon R.A."/>
            <person name="James E.K."/>
        </authorList>
    </citation>
    <scope>NUCLEOTIDE SEQUENCE [LARGE SCALE GENOMIC DNA]</scope>
    <source>
        <strain evidence="2 3">22Lin</strain>
    </source>
</reference>
<keyword evidence="3" id="KW-1185">Reference proteome</keyword>
<name>A0ABX1QC75_9RHOO</name>
<dbReference type="Pfam" id="PF00685">
    <property type="entry name" value="Sulfotransfer_1"/>
    <property type="match status" value="1"/>
</dbReference>
<gene>
    <name evidence="2" type="ORF">GPA25_14590</name>
</gene>
<evidence type="ECO:0000313" key="3">
    <source>
        <dbReference type="Proteomes" id="UP000648984"/>
    </source>
</evidence>
<comment type="caution">
    <text evidence="2">The sequence shown here is derived from an EMBL/GenBank/DDBJ whole genome shotgun (WGS) entry which is preliminary data.</text>
</comment>
<sequence length="286" mass="33220">MLNWRDRLVGEQDRIGYVRERLAYKMLLVSKFAYQWMQQNSPWQVVFVAGMQRSGTNMLMDRLERSFLTDVYHERDPRAFDNYRMRDRATIRELISHSRAPAFVIKALCELEQLHGLMDEFAPAKTLWIVRDYRDAVRSALASFGNFTRQVQRIVADRTVNDWRAAGMSEATHLMVGKLWHPGMSEASAAALIWYFRNTLFFEQGLDHDARVRLIAYESLVQNPETECRSIFEFLEIPFTRDITRGVFSTSIRHRPLSEIEEPVAELCEGLARRFEACSAGIAVQG</sequence>
<feature type="domain" description="Sulfotransferase" evidence="1">
    <location>
        <begin position="46"/>
        <end position="245"/>
    </location>
</feature>
<evidence type="ECO:0000259" key="1">
    <source>
        <dbReference type="Pfam" id="PF00685"/>
    </source>
</evidence>
<dbReference type="SUPFAM" id="SSF52540">
    <property type="entry name" value="P-loop containing nucleoside triphosphate hydrolases"/>
    <property type="match status" value="1"/>
</dbReference>